<sequence length="189" mass="19580">MKMRLLPLAAALFAGSGSALTVTGSVAGSVPADTRLSGWAVSASGQPVQELVSVPVSGGQFRLDLPAAAPSPRAQTALTAQNVSWPGVLDPVVVSGTAQASELKFFTYRDVNRSGQHDDGEALREVTLNVGGGSLFIAWVSADVTVKASRGYETVLKRGWNAFAVEVGRTVKAAPFVEGQDTAVLNLGR</sequence>
<gene>
    <name evidence="2" type="ORF">DEIPH_ctg033orf0139</name>
</gene>
<evidence type="ECO:0000313" key="3">
    <source>
        <dbReference type="Proteomes" id="UP000020492"/>
    </source>
</evidence>
<evidence type="ECO:0000313" key="2">
    <source>
        <dbReference type="EMBL" id="EYB67709.1"/>
    </source>
</evidence>
<comment type="caution">
    <text evidence="2">The sequence shown here is derived from an EMBL/GenBank/DDBJ whole genome shotgun (WGS) entry which is preliminary data.</text>
</comment>
<accession>A0A016QPK5</accession>
<dbReference type="STRING" id="1476583.DEIPH_ctg033orf0139"/>
<dbReference type="EMBL" id="JHAC01000033">
    <property type="protein sequence ID" value="EYB67709.1"/>
    <property type="molecule type" value="Genomic_DNA"/>
</dbReference>
<dbReference type="OrthoDB" id="74090at2"/>
<proteinExistence type="predicted"/>
<dbReference type="AlphaFoldDB" id="A0A016QPK5"/>
<protein>
    <submittedName>
        <fullName evidence="2">Uncharacterized protein</fullName>
    </submittedName>
</protein>
<organism evidence="2 3">
    <name type="scientific">Deinococcus phoenicis</name>
    <dbReference type="NCBI Taxonomy" id="1476583"/>
    <lineage>
        <taxon>Bacteria</taxon>
        <taxon>Thermotogati</taxon>
        <taxon>Deinococcota</taxon>
        <taxon>Deinococci</taxon>
        <taxon>Deinococcales</taxon>
        <taxon>Deinococcaceae</taxon>
        <taxon>Deinococcus</taxon>
    </lineage>
</organism>
<reference evidence="2 3" key="1">
    <citation type="submission" date="2014-03" db="EMBL/GenBank/DDBJ databases">
        <title>Draft genome sequence of Deinococcus phoenicis 1P10ME.</title>
        <authorList>
            <person name="Stepanov V.G."/>
            <person name="Vaishampayan P."/>
            <person name="Venkateswaran K."/>
            <person name="Fox G.E."/>
        </authorList>
    </citation>
    <scope>NUCLEOTIDE SEQUENCE [LARGE SCALE GENOMIC DNA]</scope>
    <source>
        <strain evidence="2 3">1P10ME</strain>
    </source>
</reference>
<name>A0A016QPK5_9DEIO</name>
<evidence type="ECO:0000256" key="1">
    <source>
        <dbReference type="SAM" id="SignalP"/>
    </source>
</evidence>
<dbReference type="RefSeq" id="WP_034358019.1">
    <property type="nucleotide sequence ID" value="NZ_JHAC01000033.1"/>
</dbReference>
<feature type="signal peptide" evidence="1">
    <location>
        <begin position="1"/>
        <end position="21"/>
    </location>
</feature>
<keyword evidence="3" id="KW-1185">Reference proteome</keyword>
<dbReference type="PATRIC" id="fig|1476583.3.peg.2282"/>
<feature type="chain" id="PRO_5001488227" evidence="1">
    <location>
        <begin position="22"/>
        <end position="189"/>
    </location>
</feature>
<keyword evidence="1" id="KW-0732">Signal</keyword>
<dbReference type="Proteomes" id="UP000020492">
    <property type="component" value="Unassembled WGS sequence"/>
</dbReference>